<dbReference type="Gene3D" id="2.60.40.1760">
    <property type="entry name" value="glycosyl hydrolase (family 31)"/>
    <property type="match status" value="1"/>
</dbReference>
<feature type="domain" description="Glycosyl hydrolase family 31 C-terminal" evidence="6">
    <location>
        <begin position="642"/>
        <end position="726"/>
    </location>
</feature>
<evidence type="ECO:0000256" key="3">
    <source>
        <dbReference type="SAM" id="SignalP"/>
    </source>
</evidence>
<evidence type="ECO:0000259" key="6">
    <source>
        <dbReference type="Pfam" id="PF21365"/>
    </source>
</evidence>
<protein>
    <submittedName>
        <fullName evidence="7">Alpha-xylosidase</fullName>
    </submittedName>
</protein>
<dbReference type="Pfam" id="PF13802">
    <property type="entry name" value="Gal_mutarotas_2"/>
    <property type="match status" value="1"/>
</dbReference>
<dbReference type="Proteomes" id="UP000505355">
    <property type="component" value="Chromosome"/>
</dbReference>
<keyword evidence="2" id="KW-0378">Hydrolase</keyword>
<evidence type="ECO:0000259" key="5">
    <source>
        <dbReference type="Pfam" id="PF13802"/>
    </source>
</evidence>
<dbReference type="SUPFAM" id="SSF74650">
    <property type="entry name" value="Galactose mutarotase-like"/>
    <property type="match status" value="1"/>
</dbReference>
<proteinExistence type="inferred from homology"/>
<dbReference type="CDD" id="cd14752">
    <property type="entry name" value="GH31_N"/>
    <property type="match status" value="1"/>
</dbReference>
<feature type="domain" description="Glycoside hydrolase family 31 TIM barrel" evidence="4">
    <location>
        <begin position="331"/>
        <end position="633"/>
    </location>
</feature>
<feature type="domain" description="Glycoside hydrolase family 31 N-terminal" evidence="5">
    <location>
        <begin position="107"/>
        <end position="289"/>
    </location>
</feature>
<reference evidence="7 8" key="1">
    <citation type="submission" date="2020-05" db="EMBL/GenBank/DDBJ databases">
        <title>Mucilaginibacter mali sp. nov.</title>
        <authorList>
            <person name="Kim H.S."/>
            <person name="Lee K.C."/>
            <person name="Suh M.K."/>
            <person name="Kim J.-S."/>
            <person name="Han K.-I."/>
            <person name="Eom M.K."/>
            <person name="Shin Y.K."/>
            <person name="Lee J.-S."/>
        </authorList>
    </citation>
    <scope>NUCLEOTIDE SEQUENCE [LARGE SCALE GENOMIC DNA]</scope>
    <source>
        <strain evidence="7 8">G2-14</strain>
    </source>
</reference>
<accession>A0A7D4UAE9</accession>
<dbReference type="GO" id="GO:0005975">
    <property type="term" value="P:carbohydrate metabolic process"/>
    <property type="evidence" value="ECO:0007669"/>
    <property type="project" value="InterPro"/>
</dbReference>
<dbReference type="Pfam" id="PF01055">
    <property type="entry name" value="Glyco_hydro_31_2nd"/>
    <property type="match status" value="1"/>
</dbReference>
<dbReference type="Gene3D" id="2.60.40.1180">
    <property type="entry name" value="Golgi alpha-mannosidase II"/>
    <property type="match status" value="1"/>
</dbReference>
<keyword evidence="8" id="KW-1185">Reference proteome</keyword>
<dbReference type="SUPFAM" id="SSF51445">
    <property type="entry name" value="(Trans)glycosidases"/>
    <property type="match status" value="1"/>
</dbReference>
<dbReference type="SUPFAM" id="SSF51011">
    <property type="entry name" value="Glycosyl hydrolase domain"/>
    <property type="match status" value="1"/>
</dbReference>
<dbReference type="InterPro" id="IPR000322">
    <property type="entry name" value="Glyco_hydro_31_TIM"/>
</dbReference>
<feature type="signal peptide" evidence="3">
    <location>
        <begin position="1"/>
        <end position="24"/>
    </location>
</feature>
<keyword evidence="2" id="KW-0326">Glycosidase</keyword>
<evidence type="ECO:0000256" key="2">
    <source>
        <dbReference type="RuleBase" id="RU361185"/>
    </source>
</evidence>
<dbReference type="CDD" id="cd06593">
    <property type="entry name" value="GH31_xylosidase_YicI"/>
    <property type="match status" value="1"/>
</dbReference>
<dbReference type="KEGG" id="mmab:HQ865_09065"/>
<organism evidence="7 8">
    <name type="scientific">Mucilaginibacter mali</name>
    <dbReference type="NCBI Taxonomy" id="2740462"/>
    <lineage>
        <taxon>Bacteria</taxon>
        <taxon>Pseudomonadati</taxon>
        <taxon>Bacteroidota</taxon>
        <taxon>Sphingobacteriia</taxon>
        <taxon>Sphingobacteriales</taxon>
        <taxon>Sphingobacteriaceae</taxon>
        <taxon>Mucilaginibacter</taxon>
    </lineage>
</organism>
<sequence>MKRRYLSMLLSLTVVMTVNFKALAQLQGMHLLNEPIDISTDFKDFKNTYYLADSLANFDPVTATGKIVYKRYMYKTPLAFNNMMGALTAVPANEFPSTEYEIAPTLPFSIQFVSARTVRIRALSGPQFKPEQESLMLVNGKAPVDTKSWKYSPVKGGYQYTSAYGSVTILTKPWHVEFRDATGKLLTKTIHDKDNAGVDFTPVMPFSYVRRASDYSRSMNAVFSLSPGEKIFGCGESFTGLDKRGQKVVLWADDANGVQNETMYKPIPFFMSNRGYGMFMHTSTPITCDFGKYFGGVNSLMIGDDELDLFVFLGEPKDILDEYTNLTGKASMPPLWSFGFWMSRITYLSEKDGRDIAAKLRENRIPADVIHYDTGWFSTDWRVDYKFAPDRFTDPAKLMSDLKKDGFHVSLWQLPYFTPKNIYFNDLVKNDLVVKDGKGNLPYEDAVLDFSNPATVTWYQDKIAGLLKLGVGAIKVDFGEAAPNNGLYHSGRTGFYEHNLYPLRYNKTVADITKKVTGDNIIWARSAWAGSQRYPLHWGGDAANTNTAMAAELRGGLSFGLSGFSFWSHDIGGFVRKSPENLYARWAAFGMLTSHSRAHGAPPKEPWAYSPEFLNTFRLTDEMRYKLMPYIYAQAKDCTERGLPMVRALFVEYPRDPGAWLTDDEYLFGSDMLVAPLFEEVKEREVYLPTGNWIDYQTGKTYKSGWHTIAAGSVQAVILVREGAVIPHIKLAQSTLQMDWSNIQLVGYTTKGQKGSGLICLPSDNVLHRINTSGSSIVNDPYAGKVKWQIKSYQNK</sequence>
<dbReference type="InterPro" id="IPR048395">
    <property type="entry name" value="Glyco_hydro_31_C"/>
</dbReference>
<dbReference type="InterPro" id="IPR011013">
    <property type="entry name" value="Gal_mutarotase_sf_dom"/>
</dbReference>
<name>A0A7D4UAE9_9SPHI</name>
<dbReference type="EMBL" id="CP054139">
    <property type="protein sequence ID" value="QKJ29898.1"/>
    <property type="molecule type" value="Genomic_DNA"/>
</dbReference>
<dbReference type="InterPro" id="IPR013780">
    <property type="entry name" value="Glyco_hydro_b"/>
</dbReference>
<dbReference type="InterPro" id="IPR025887">
    <property type="entry name" value="Glyco_hydro_31_N_dom"/>
</dbReference>
<keyword evidence="3" id="KW-0732">Signal</keyword>
<dbReference type="Gene3D" id="3.20.20.80">
    <property type="entry name" value="Glycosidases"/>
    <property type="match status" value="1"/>
</dbReference>
<dbReference type="Pfam" id="PF21365">
    <property type="entry name" value="Glyco_hydro_31_3rd"/>
    <property type="match status" value="1"/>
</dbReference>
<evidence type="ECO:0000259" key="4">
    <source>
        <dbReference type="Pfam" id="PF01055"/>
    </source>
</evidence>
<dbReference type="AlphaFoldDB" id="A0A7D4UAE9"/>
<dbReference type="PANTHER" id="PTHR22762">
    <property type="entry name" value="ALPHA-GLUCOSIDASE"/>
    <property type="match status" value="1"/>
</dbReference>
<gene>
    <name evidence="7" type="ORF">HQ865_09065</name>
</gene>
<dbReference type="InterPro" id="IPR017853">
    <property type="entry name" value="GH"/>
</dbReference>
<dbReference type="GO" id="GO:0030246">
    <property type="term" value="F:carbohydrate binding"/>
    <property type="evidence" value="ECO:0007669"/>
    <property type="project" value="InterPro"/>
</dbReference>
<comment type="similarity">
    <text evidence="1 2">Belongs to the glycosyl hydrolase 31 family.</text>
</comment>
<dbReference type="GO" id="GO:0004553">
    <property type="term" value="F:hydrolase activity, hydrolyzing O-glycosyl compounds"/>
    <property type="evidence" value="ECO:0007669"/>
    <property type="project" value="InterPro"/>
</dbReference>
<evidence type="ECO:0000313" key="8">
    <source>
        <dbReference type="Proteomes" id="UP000505355"/>
    </source>
</evidence>
<feature type="chain" id="PRO_5028803389" evidence="3">
    <location>
        <begin position="25"/>
        <end position="796"/>
    </location>
</feature>
<evidence type="ECO:0000256" key="1">
    <source>
        <dbReference type="ARBA" id="ARBA00007806"/>
    </source>
</evidence>
<evidence type="ECO:0000313" key="7">
    <source>
        <dbReference type="EMBL" id="QKJ29898.1"/>
    </source>
</evidence>
<dbReference type="PANTHER" id="PTHR22762:SF144">
    <property type="entry name" value="ALPHA-XYLOSIDASE"/>
    <property type="match status" value="1"/>
</dbReference>